<keyword evidence="1" id="KW-0732">Signal</keyword>
<dbReference type="Proteomes" id="UP000321514">
    <property type="component" value="Unassembled WGS sequence"/>
</dbReference>
<dbReference type="Gene3D" id="1.25.40.10">
    <property type="entry name" value="Tetratricopeptide repeat domain"/>
    <property type="match status" value="1"/>
</dbReference>
<dbReference type="Gene3D" id="3.60.20.10">
    <property type="entry name" value="Glutamine Phosphoribosylpyrophosphate, subunit 1, domain 1"/>
    <property type="match status" value="1"/>
</dbReference>
<proteinExistence type="predicted"/>
<accession>A0A511T3V8</accession>
<dbReference type="InterPro" id="IPR029055">
    <property type="entry name" value="Ntn_hydrolases_N"/>
</dbReference>
<feature type="chain" id="PRO_5023038744" evidence="1">
    <location>
        <begin position="18"/>
        <end position="327"/>
    </location>
</feature>
<organism evidence="2 5">
    <name type="scientific">Myxococcus fulvus</name>
    <dbReference type="NCBI Taxonomy" id="33"/>
    <lineage>
        <taxon>Bacteria</taxon>
        <taxon>Pseudomonadati</taxon>
        <taxon>Myxococcota</taxon>
        <taxon>Myxococcia</taxon>
        <taxon>Myxococcales</taxon>
        <taxon>Cystobacterineae</taxon>
        <taxon>Myxococcaceae</taxon>
        <taxon>Myxococcus</taxon>
    </lineage>
</organism>
<dbReference type="Pfam" id="PF14559">
    <property type="entry name" value="TPR_19"/>
    <property type="match status" value="1"/>
</dbReference>
<dbReference type="PANTHER" id="PTHR39328:SF1">
    <property type="entry name" value="BLL2871 PROTEIN"/>
    <property type="match status" value="1"/>
</dbReference>
<comment type="caution">
    <text evidence="2">The sequence shown here is derived from an EMBL/GenBank/DDBJ whole genome shotgun (WGS) entry which is preliminary data.</text>
</comment>
<dbReference type="SUPFAM" id="SSF56235">
    <property type="entry name" value="N-terminal nucleophile aminohydrolases (Ntn hydrolases)"/>
    <property type="match status" value="1"/>
</dbReference>
<keyword evidence="4" id="KW-1185">Reference proteome</keyword>
<name>A0A511T3V8_MYXFU</name>
<dbReference type="OrthoDB" id="9790012at2"/>
<dbReference type="AlphaFoldDB" id="A0A511T3V8"/>
<evidence type="ECO:0000313" key="4">
    <source>
        <dbReference type="Proteomes" id="UP000183760"/>
    </source>
</evidence>
<protein>
    <submittedName>
        <fullName evidence="3">Uncharacterized conserved protein, Ntn-hydrolase superfamily</fullName>
    </submittedName>
</protein>
<reference evidence="2 5" key="2">
    <citation type="submission" date="2019-07" db="EMBL/GenBank/DDBJ databases">
        <title>Whole genome shotgun sequence of Myxococcus fulvus NBRC 100333.</title>
        <authorList>
            <person name="Hosoyama A."/>
            <person name="Uohara A."/>
            <person name="Ohji S."/>
            <person name="Ichikawa N."/>
        </authorList>
    </citation>
    <scope>NUCLEOTIDE SEQUENCE [LARGE SCALE GENOMIC DNA]</scope>
    <source>
        <strain evidence="2 5">NBRC 100333</strain>
    </source>
</reference>
<evidence type="ECO:0000313" key="5">
    <source>
        <dbReference type="Proteomes" id="UP000321514"/>
    </source>
</evidence>
<reference evidence="3 4" key="1">
    <citation type="submission" date="2016-10" db="EMBL/GenBank/DDBJ databases">
        <authorList>
            <person name="Varghese N."/>
            <person name="Submissions S."/>
        </authorList>
    </citation>
    <scope>NUCLEOTIDE SEQUENCE [LARGE SCALE GENOMIC DNA]</scope>
    <source>
        <strain evidence="3 4">DSM 16525</strain>
    </source>
</reference>
<dbReference type="EMBL" id="BJXR01000030">
    <property type="protein sequence ID" value="GEN08856.1"/>
    <property type="molecule type" value="Genomic_DNA"/>
</dbReference>
<sequence>MSRLALCLALLSLHAVAAEPSTVPRRPVNTYSIVARDPATGDLGVAVQSHWFSVGATVPWAEAGVGAVATQSFVDPSYGRLGLDLMRAGRSAPDALKGLLAADSASQVRQVAMVDAQGRVSAHTGSNCIAAAGHVVGEGFSVQANMMQKDTVWPAMAKAYRASKGDLAERMLAALEAAEAQGGDLRGKQSAALIIVSAKPSGRPWMDRRFDLRVDDHPEPLKELRRLVTLQRAYNFMNEGDLALEHKDTDAALAAYSSAEKLAPGNAEMTFWHAISLVGVGRVDQALPLLQRAYAADPRWRELLTRLPAAGLLPDDPKLLARLKSAK</sequence>
<dbReference type="RefSeq" id="WP_052770968.1">
    <property type="nucleotide sequence ID" value="NZ_BJXR01000030.1"/>
</dbReference>
<dbReference type="InterPro" id="IPR010430">
    <property type="entry name" value="DUF1028"/>
</dbReference>
<dbReference type="STRING" id="1334629.MFUL124B02_15385"/>
<evidence type="ECO:0000313" key="2">
    <source>
        <dbReference type="EMBL" id="GEN08856.1"/>
    </source>
</evidence>
<evidence type="ECO:0000313" key="3">
    <source>
        <dbReference type="EMBL" id="SEU28952.1"/>
    </source>
</evidence>
<feature type="signal peptide" evidence="1">
    <location>
        <begin position="1"/>
        <end position="17"/>
    </location>
</feature>
<dbReference type="SUPFAM" id="SSF48452">
    <property type="entry name" value="TPR-like"/>
    <property type="match status" value="1"/>
</dbReference>
<dbReference type="PANTHER" id="PTHR39328">
    <property type="entry name" value="BLL2871 PROTEIN"/>
    <property type="match status" value="1"/>
</dbReference>
<dbReference type="EMBL" id="FOIB01000008">
    <property type="protein sequence ID" value="SEU28952.1"/>
    <property type="molecule type" value="Genomic_DNA"/>
</dbReference>
<dbReference type="Proteomes" id="UP000183760">
    <property type="component" value="Unassembled WGS sequence"/>
</dbReference>
<dbReference type="InterPro" id="IPR011990">
    <property type="entry name" value="TPR-like_helical_dom_sf"/>
</dbReference>
<evidence type="ECO:0000256" key="1">
    <source>
        <dbReference type="SAM" id="SignalP"/>
    </source>
</evidence>
<dbReference type="Pfam" id="PF06267">
    <property type="entry name" value="DUF1028"/>
    <property type="match status" value="1"/>
</dbReference>
<gene>
    <name evidence="2" type="ORF">MFU01_38930</name>
    <name evidence="3" type="ORF">SAMN05443572_108107</name>
</gene>